<comment type="caution">
    <text evidence="3">The sequence shown here is derived from an EMBL/GenBank/DDBJ whole genome shotgun (WGS) entry which is preliminary data.</text>
</comment>
<keyword evidence="4" id="KW-1185">Reference proteome</keyword>
<evidence type="ECO:0000313" key="4">
    <source>
        <dbReference type="Proteomes" id="UP000280066"/>
    </source>
</evidence>
<keyword evidence="1" id="KW-0812">Transmembrane</keyword>
<dbReference type="InterPro" id="IPR029062">
    <property type="entry name" value="Class_I_gatase-like"/>
</dbReference>
<keyword evidence="1" id="KW-0472">Membrane</keyword>
<evidence type="ECO:0000313" key="3">
    <source>
        <dbReference type="EMBL" id="RSK31842.1"/>
    </source>
</evidence>
<dbReference type="OrthoDB" id="9810200at2"/>
<name>A0A428JGL0_9BACT</name>
<feature type="transmembrane region" description="Helical" evidence="1">
    <location>
        <begin position="20"/>
        <end position="37"/>
    </location>
</feature>
<dbReference type="Pfam" id="PF07584">
    <property type="entry name" value="BatA"/>
    <property type="match status" value="1"/>
</dbReference>
<dbReference type="SUPFAM" id="SSF52317">
    <property type="entry name" value="Class I glutamine amidotransferase-like"/>
    <property type="match status" value="1"/>
</dbReference>
<feature type="transmembrane region" description="Helical" evidence="1">
    <location>
        <begin position="69"/>
        <end position="91"/>
    </location>
</feature>
<evidence type="ECO:0000259" key="2">
    <source>
        <dbReference type="Pfam" id="PF07584"/>
    </source>
</evidence>
<dbReference type="InterPro" id="IPR011933">
    <property type="entry name" value="Double_TM_dom"/>
</dbReference>
<dbReference type="InterPro" id="IPR024163">
    <property type="entry name" value="Aerotolerance_reg_N"/>
</dbReference>
<gene>
    <name evidence="3" type="ORF">EI290_13570</name>
</gene>
<dbReference type="PANTHER" id="PTHR37464:SF1">
    <property type="entry name" value="BLL2463 PROTEIN"/>
    <property type="match status" value="1"/>
</dbReference>
<protein>
    <recommendedName>
        <fullName evidence="2">Aerotolerance regulator N-terminal domain-containing protein</fullName>
    </recommendedName>
</protein>
<dbReference type="EMBL" id="RWIS01000008">
    <property type="protein sequence ID" value="RSK31842.1"/>
    <property type="molecule type" value="Genomic_DNA"/>
</dbReference>
<dbReference type="PANTHER" id="PTHR37464">
    <property type="entry name" value="BLL2463 PROTEIN"/>
    <property type="match status" value="1"/>
</dbReference>
<sequence>MLCLSSQIHLFLYMAFTHPWFLLGLLGIAIPIAIHLFELRKTQRILFSNVEFIKEVKLVTARQRKLRHWLVLLCRVSLVTCLALLFAQPFIPAPEAESMLGSTVGVLLDNSPSMLQVADNDQSLLERGAEQASELSLVFPQTARFVLRPGKTEAVSAAAYRSAVDQVQISGQSTPVGKLLAQEQAAVGKGVTFVISDFQRNSFSAQSIEKIPSTEDVFLIPLHGKKQANVFVDSVWLDDAFVRTGVDLQLYVRLKNGGEQVAEGRQVKLFVGAQQAATFQVTVPAGEAIVTKARVRLQNPGVQLARIEVEDFPIEFDNQYYFTLQAANRIRILELSAENELGRLYGNEPLFSYQHATAGLADYRIIEGANLLVVREAAVLSGSIRESIRRAVQQGATLVVVPAVAAIGRDSYSRLFRELGVGPVQWQPIPPAGPVLQEIAVPSTSNPFFRDVFSGINMRAGMPKAAPVLRWARSGSDVLQMRDGENFLSGFASGAGMVYVFAAPFTAPYSDFAQHPLFVPVLYRLAMMSYQQEQQPAYRLTQPTIRLRLPQQPQGAEAAYQLIQDSLRYIPGQQKQGNTLRLDIPPTMQQAGYYTLQLDGKPVTTLAFNFDKRESDLRSYAGAELRQLIGPNRPNIQVYEPSQGQTVAARYKATRVGTPLWRYFVWGALGCLLLEGLLLRWYQRPKPVQLAAAA</sequence>
<dbReference type="Proteomes" id="UP000280066">
    <property type="component" value="Unassembled WGS sequence"/>
</dbReference>
<evidence type="ECO:0000256" key="1">
    <source>
        <dbReference type="SAM" id="Phobius"/>
    </source>
</evidence>
<accession>A0A428JGL0</accession>
<dbReference type="AlphaFoldDB" id="A0A428JGL0"/>
<feature type="domain" description="Aerotolerance regulator N-terminal" evidence="2">
    <location>
        <begin position="14"/>
        <end position="89"/>
    </location>
</feature>
<organism evidence="3 4">
    <name type="scientific">Hymenobacter metallilatus</name>
    <dbReference type="NCBI Taxonomy" id="2493666"/>
    <lineage>
        <taxon>Bacteria</taxon>
        <taxon>Pseudomonadati</taxon>
        <taxon>Bacteroidota</taxon>
        <taxon>Cytophagia</taxon>
        <taxon>Cytophagales</taxon>
        <taxon>Hymenobacteraceae</taxon>
        <taxon>Hymenobacter</taxon>
    </lineage>
</organism>
<keyword evidence="1" id="KW-1133">Transmembrane helix</keyword>
<dbReference type="NCBIfam" id="TIGR02226">
    <property type="entry name" value="two_anch"/>
    <property type="match status" value="1"/>
</dbReference>
<proteinExistence type="predicted"/>
<feature type="transmembrane region" description="Helical" evidence="1">
    <location>
        <begin position="660"/>
        <end position="679"/>
    </location>
</feature>
<reference evidence="3 4" key="1">
    <citation type="submission" date="2018-12" db="EMBL/GenBank/DDBJ databases">
        <authorList>
            <person name="Feng G."/>
            <person name="Zhu H."/>
        </authorList>
    </citation>
    <scope>NUCLEOTIDE SEQUENCE [LARGE SCALE GENOMIC DNA]</scope>
    <source>
        <strain evidence="3 4">9PBR-2</strain>
    </source>
</reference>